<evidence type="ECO:0000256" key="7">
    <source>
        <dbReference type="ARBA" id="ARBA00022989"/>
    </source>
</evidence>
<dbReference type="Gramene" id="PRQ39167">
    <property type="protein sequence ID" value="PRQ39167"/>
    <property type="gene ID" value="RchiOBHm_Chr4g0422071"/>
</dbReference>
<evidence type="ECO:0000256" key="9">
    <source>
        <dbReference type="SAM" id="Phobius"/>
    </source>
</evidence>
<comment type="subcellular location">
    <subcellularLocation>
        <location evidence="1">Endomembrane system</location>
        <topology evidence="1">Multi-pass membrane protein</topology>
    </subcellularLocation>
</comment>
<comment type="caution">
    <text evidence="10">The sequence shown here is derived from an EMBL/GenBank/DDBJ whole genome shotgun (WGS) entry which is preliminary data.</text>
</comment>
<organism evidence="10 11">
    <name type="scientific">Rosa chinensis</name>
    <name type="common">China rose</name>
    <dbReference type="NCBI Taxonomy" id="74649"/>
    <lineage>
        <taxon>Eukaryota</taxon>
        <taxon>Viridiplantae</taxon>
        <taxon>Streptophyta</taxon>
        <taxon>Embryophyta</taxon>
        <taxon>Tracheophyta</taxon>
        <taxon>Spermatophyta</taxon>
        <taxon>Magnoliopsida</taxon>
        <taxon>eudicotyledons</taxon>
        <taxon>Gunneridae</taxon>
        <taxon>Pentapetalae</taxon>
        <taxon>rosids</taxon>
        <taxon>fabids</taxon>
        <taxon>Rosales</taxon>
        <taxon>Rosaceae</taxon>
        <taxon>Rosoideae</taxon>
        <taxon>Rosoideae incertae sedis</taxon>
        <taxon>Rosa</taxon>
    </lineage>
</organism>
<accession>A0A2P6QY89</accession>
<evidence type="ECO:0000313" key="11">
    <source>
        <dbReference type="Proteomes" id="UP000238479"/>
    </source>
</evidence>
<sequence length="163" mass="18079">MKLFALCSSKYPKTPTKAVTLPWFCGLDLGIPLAILLIARRVVDLDDRTSTFGSVAALLNVASFYWPIVELKTMIVNPVLDLDNILLWNGFICCFNGGAWALYGWYVEDLYILVPNCLGMILGCFEVLTFCIQRHRLQQPATLLAEPLLPGWEAVTGEGPPDS</sequence>
<gene>
    <name evidence="10" type="ORF">RchiOBHm_Chr4g0422071</name>
</gene>
<protein>
    <submittedName>
        <fullName evidence="10">Putative SWEET sugar transporter</fullName>
    </submittedName>
</protein>
<keyword evidence="6" id="KW-0677">Repeat</keyword>
<feature type="transmembrane region" description="Helical" evidence="9">
    <location>
        <begin position="21"/>
        <end position="39"/>
    </location>
</feature>
<evidence type="ECO:0000256" key="1">
    <source>
        <dbReference type="ARBA" id="ARBA00004127"/>
    </source>
</evidence>
<feature type="transmembrane region" description="Helical" evidence="9">
    <location>
        <begin position="112"/>
        <end position="132"/>
    </location>
</feature>
<keyword evidence="7 9" id="KW-1133">Transmembrane helix</keyword>
<evidence type="ECO:0000256" key="5">
    <source>
        <dbReference type="ARBA" id="ARBA00022692"/>
    </source>
</evidence>
<proteinExistence type="inferred from homology"/>
<comment type="similarity">
    <text evidence="2">Belongs to the SWEET sugar transporter family.</text>
</comment>
<feature type="transmembrane region" description="Helical" evidence="9">
    <location>
        <begin position="51"/>
        <end position="69"/>
    </location>
</feature>
<evidence type="ECO:0000256" key="4">
    <source>
        <dbReference type="ARBA" id="ARBA00022597"/>
    </source>
</evidence>
<keyword evidence="8 9" id="KW-0472">Membrane</keyword>
<dbReference type="InterPro" id="IPR047664">
    <property type="entry name" value="SWEET"/>
</dbReference>
<reference evidence="10 11" key="1">
    <citation type="journal article" date="2018" name="Nat. Genet.">
        <title>The Rosa genome provides new insights in the design of modern roses.</title>
        <authorList>
            <person name="Bendahmane M."/>
        </authorList>
    </citation>
    <scope>NUCLEOTIDE SEQUENCE [LARGE SCALE GENOMIC DNA]</scope>
    <source>
        <strain evidence="11">cv. Old Blush</strain>
    </source>
</reference>
<evidence type="ECO:0000256" key="8">
    <source>
        <dbReference type="ARBA" id="ARBA00023136"/>
    </source>
</evidence>
<keyword evidence="5 9" id="KW-0812">Transmembrane</keyword>
<dbReference type="AlphaFoldDB" id="A0A2P6QY89"/>
<dbReference type="Gene3D" id="1.20.1280.290">
    <property type="match status" value="1"/>
</dbReference>
<dbReference type="GO" id="GO:0016020">
    <property type="term" value="C:membrane"/>
    <property type="evidence" value="ECO:0007669"/>
    <property type="project" value="InterPro"/>
</dbReference>
<dbReference type="GO" id="GO:0012505">
    <property type="term" value="C:endomembrane system"/>
    <property type="evidence" value="ECO:0007669"/>
    <property type="project" value="UniProtKB-SubCell"/>
</dbReference>
<dbReference type="GO" id="GO:0051119">
    <property type="term" value="F:sugar transmembrane transporter activity"/>
    <property type="evidence" value="ECO:0007669"/>
    <property type="project" value="InterPro"/>
</dbReference>
<dbReference type="OrthoDB" id="409725at2759"/>
<dbReference type="OMA" id="VINVIQH"/>
<dbReference type="PANTHER" id="PTHR10791">
    <property type="entry name" value="RAG1-ACTIVATING PROTEIN 1"/>
    <property type="match status" value="1"/>
</dbReference>
<evidence type="ECO:0000256" key="3">
    <source>
        <dbReference type="ARBA" id="ARBA00022448"/>
    </source>
</evidence>
<evidence type="ECO:0000256" key="2">
    <source>
        <dbReference type="ARBA" id="ARBA00007809"/>
    </source>
</evidence>
<dbReference type="Proteomes" id="UP000238479">
    <property type="component" value="Chromosome 4"/>
</dbReference>
<evidence type="ECO:0000313" key="10">
    <source>
        <dbReference type="EMBL" id="PRQ39167.1"/>
    </source>
</evidence>
<keyword evidence="3" id="KW-0813">Transport</keyword>
<evidence type="ECO:0000256" key="6">
    <source>
        <dbReference type="ARBA" id="ARBA00022737"/>
    </source>
</evidence>
<dbReference type="InterPro" id="IPR004316">
    <property type="entry name" value="SWEET_rpt"/>
</dbReference>
<dbReference type="EMBL" id="PDCK01000042">
    <property type="protein sequence ID" value="PRQ39167.1"/>
    <property type="molecule type" value="Genomic_DNA"/>
</dbReference>
<keyword evidence="11" id="KW-1185">Reference proteome</keyword>
<dbReference type="Pfam" id="PF03083">
    <property type="entry name" value="MtN3_slv"/>
    <property type="match status" value="1"/>
</dbReference>
<name>A0A2P6QY89_ROSCH</name>
<feature type="transmembrane region" description="Helical" evidence="9">
    <location>
        <begin position="85"/>
        <end position="106"/>
    </location>
</feature>
<dbReference type="PANTHER" id="PTHR10791:SF120">
    <property type="entry name" value="BIDIRECTIONAL SUGAR TRANSPORTER SWEET17"/>
    <property type="match status" value="1"/>
</dbReference>
<keyword evidence="4 10" id="KW-0762">Sugar transport</keyword>